<dbReference type="HOGENOM" id="CLU_103933_1_0_1"/>
<dbReference type="Gramene" id="Bo17331s010.1">
    <property type="protein sequence ID" value="Bo17331s010.1"/>
    <property type="gene ID" value="Bo17331s010"/>
</dbReference>
<evidence type="ECO:0000313" key="1">
    <source>
        <dbReference type="EnsemblPlants" id="Bo17331s010.1"/>
    </source>
</evidence>
<keyword evidence="2" id="KW-1185">Reference proteome</keyword>
<proteinExistence type="predicted"/>
<protein>
    <submittedName>
        <fullName evidence="1">Uncharacterized protein</fullName>
    </submittedName>
</protein>
<sequence length="70" mass="7917">METKALMVFKIDGEGNAVYTQDIGDLCIFLTRAESFCLPASSVRHMRPNRVKLMDVDEITVIDLAAQKWN</sequence>
<accession>A0A0D3A0C2</accession>
<evidence type="ECO:0000313" key="2">
    <source>
        <dbReference type="Proteomes" id="UP000032141"/>
    </source>
</evidence>
<dbReference type="Proteomes" id="UP000032141">
    <property type="component" value="Unassembled WGS sequence"/>
</dbReference>
<name>A0A0D3A0C2_BRAOL</name>
<dbReference type="AlphaFoldDB" id="A0A0D3A0C2"/>
<reference evidence="1" key="2">
    <citation type="submission" date="2015-06" db="UniProtKB">
        <authorList>
            <consortium name="EnsemblPlants"/>
        </authorList>
    </citation>
    <scope>IDENTIFICATION</scope>
</reference>
<reference evidence="1" key="1">
    <citation type="journal article" date="2014" name="Genome Biol.">
        <title>Transcriptome and methylome profiling reveals relics of genome dominance in the mesopolyploid Brassica oleracea.</title>
        <authorList>
            <person name="Parkin I.A."/>
            <person name="Koh C."/>
            <person name="Tang H."/>
            <person name="Robinson S.J."/>
            <person name="Kagale S."/>
            <person name="Clarke W.E."/>
            <person name="Town C.D."/>
            <person name="Nixon J."/>
            <person name="Krishnakumar V."/>
            <person name="Bidwell S.L."/>
            <person name="Denoeud F."/>
            <person name="Belcram H."/>
            <person name="Links M.G."/>
            <person name="Just J."/>
            <person name="Clarke C."/>
            <person name="Bender T."/>
            <person name="Huebert T."/>
            <person name="Mason A.S."/>
            <person name="Pires J.C."/>
            <person name="Barker G."/>
            <person name="Moore J."/>
            <person name="Walley P.G."/>
            <person name="Manoli S."/>
            <person name="Batley J."/>
            <person name="Edwards D."/>
            <person name="Nelson M.N."/>
            <person name="Wang X."/>
            <person name="Paterson A.H."/>
            <person name="King G."/>
            <person name="Bancroft I."/>
            <person name="Chalhoub B."/>
            <person name="Sharpe A.G."/>
        </authorList>
    </citation>
    <scope>NUCLEOTIDE SEQUENCE [LARGE SCALE GENOMIC DNA]</scope>
    <source>
        <strain evidence="1">cv. TO1000</strain>
    </source>
</reference>
<dbReference type="EnsemblPlants" id="Bo17331s010.1">
    <property type="protein sequence ID" value="Bo17331s010.1"/>
    <property type="gene ID" value="Bo17331s010"/>
</dbReference>
<organism evidence="1 2">
    <name type="scientific">Brassica oleracea var. oleracea</name>
    <dbReference type="NCBI Taxonomy" id="109376"/>
    <lineage>
        <taxon>Eukaryota</taxon>
        <taxon>Viridiplantae</taxon>
        <taxon>Streptophyta</taxon>
        <taxon>Embryophyta</taxon>
        <taxon>Tracheophyta</taxon>
        <taxon>Spermatophyta</taxon>
        <taxon>Magnoliopsida</taxon>
        <taxon>eudicotyledons</taxon>
        <taxon>Gunneridae</taxon>
        <taxon>Pentapetalae</taxon>
        <taxon>rosids</taxon>
        <taxon>malvids</taxon>
        <taxon>Brassicales</taxon>
        <taxon>Brassicaceae</taxon>
        <taxon>Brassiceae</taxon>
        <taxon>Brassica</taxon>
    </lineage>
</organism>